<keyword evidence="2" id="KW-0813">Transport</keyword>
<dbReference type="EMBL" id="FNSD01000001">
    <property type="protein sequence ID" value="SEB49928.1"/>
    <property type="molecule type" value="Genomic_DNA"/>
</dbReference>
<dbReference type="InterPro" id="IPR008969">
    <property type="entry name" value="CarboxyPept-like_regulatory"/>
</dbReference>
<name>A0A1H4JVR7_9BACT</name>
<evidence type="ECO:0000256" key="3">
    <source>
        <dbReference type="ARBA" id="ARBA00022452"/>
    </source>
</evidence>
<keyword evidence="6" id="KW-0998">Cell outer membrane</keyword>
<evidence type="ECO:0000256" key="2">
    <source>
        <dbReference type="ARBA" id="ARBA00022448"/>
    </source>
</evidence>
<evidence type="ECO:0000256" key="5">
    <source>
        <dbReference type="ARBA" id="ARBA00023136"/>
    </source>
</evidence>
<keyword evidence="9" id="KW-0645">Protease</keyword>
<evidence type="ECO:0000256" key="7">
    <source>
        <dbReference type="SAM" id="SignalP"/>
    </source>
</evidence>
<keyword evidence="9" id="KW-0121">Carboxypeptidase</keyword>
<dbReference type="GO" id="GO:0015344">
    <property type="term" value="F:siderophore uptake transmembrane transporter activity"/>
    <property type="evidence" value="ECO:0007669"/>
    <property type="project" value="TreeGrafter"/>
</dbReference>
<dbReference type="GO" id="GO:0009279">
    <property type="term" value="C:cell outer membrane"/>
    <property type="evidence" value="ECO:0007669"/>
    <property type="project" value="UniProtKB-SubCell"/>
</dbReference>
<dbReference type="Proteomes" id="UP000182409">
    <property type="component" value="Unassembled WGS sequence"/>
</dbReference>
<evidence type="ECO:0000259" key="8">
    <source>
        <dbReference type="Pfam" id="PF25183"/>
    </source>
</evidence>
<reference evidence="9 10" key="1">
    <citation type="submission" date="2016-10" db="EMBL/GenBank/DDBJ databases">
        <authorList>
            <person name="de Groot N.N."/>
        </authorList>
    </citation>
    <scope>NUCLEOTIDE SEQUENCE [LARGE SCALE GENOMIC DNA]</scope>
    <source>
        <strain evidence="9 10">AB35.6</strain>
    </source>
</reference>
<dbReference type="Gene3D" id="2.60.40.1120">
    <property type="entry name" value="Carboxypeptidase-like, regulatory domain"/>
    <property type="match status" value="1"/>
</dbReference>
<dbReference type="SUPFAM" id="SSF56935">
    <property type="entry name" value="Porins"/>
    <property type="match status" value="1"/>
</dbReference>
<dbReference type="PANTHER" id="PTHR30069">
    <property type="entry name" value="TONB-DEPENDENT OUTER MEMBRANE RECEPTOR"/>
    <property type="match status" value="1"/>
</dbReference>
<evidence type="ECO:0000313" key="10">
    <source>
        <dbReference type="Proteomes" id="UP000182409"/>
    </source>
</evidence>
<evidence type="ECO:0000256" key="4">
    <source>
        <dbReference type="ARBA" id="ARBA00022692"/>
    </source>
</evidence>
<dbReference type="GO" id="GO:0004180">
    <property type="term" value="F:carboxypeptidase activity"/>
    <property type="evidence" value="ECO:0007669"/>
    <property type="project" value="UniProtKB-KW"/>
</dbReference>
<comment type="subcellular location">
    <subcellularLocation>
        <location evidence="1">Cell outer membrane</location>
        <topology evidence="1">Multi-pass membrane protein</topology>
    </subcellularLocation>
</comment>
<evidence type="ECO:0000313" key="9">
    <source>
        <dbReference type="EMBL" id="SEB49928.1"/>
    </source>
</evidence>
<evidence type="ECO:0000256" key="6">
    <source>
        <dbReference type="ARBA" id="ARBA00023237"/>
    </source>
</evidence>
<evidence type="ECO:0000256" key="1">
    <source>
        <dbReference type="ARBA" id="ARBA00004571"/>
    </source>
</evidence>
<dbReference type="InterPro" id="IPR036942">
    <property type="entry name" value="Beta-barrel_TonB_sf"/>
</dbReference>
<accession>A0A1H4JVR7</accession>
<organism evidence="9 10">
    <name type="scientific">Terriglobus roseus</name>
    <dbReference type="NCBI Taxonomy" id="392734"/>
    <lineage>
        <taxon>Bacteria</taxon>
        <taxon>Pseudomonadati</taxon>
        <taxon>Acidobacteriota</taxon>
        <taxon>Terriglobia</taxon>
        <taxon>Terriglobales</taxon>
        <taxon>Acidobacteriaceae</taxon>
        <taxon>Terriglobus</taxon>
    </lineage>
</organism>
<dbReference type="Gene3D" id="2.40.170.20">
    <property type="entry name" value="TonB-dependent receptor, beta-barrel domain"/>
    <property type="match status" value="1"/>
</dbReference>
<keyword evidence="5" id="KW-0472">Membrane</keyword>
<dbReference type="Pfam" id="PF25183">
    <property type="entry name" value="OMP_b-brl_4"/>
    <property type="match status" value="1"/>
</dbReference>
<sequence>MNARCTKSFWRHTCALALGLLMALTLWRPDAAHAQNVTATINGIITDPGGAVVPNANVVIKDLDRATVRSAKTNESGFYSVSNLPVGRYEVRVMATGFQTSVESPIPLQANQVFAANVHLPIGAETMVVEVTTEAPLLQTDTTDVGTTIDAATNVTLPLASRNYLQLSLLTPGVVTVQPSGFGNGQNVGQVARPEVNGNRFTANSYLLDGMDNNDAGSNYVVYSPQPDALQEFRIITQNAPADFGNYMGGVISASIKSGTNKFHGSAFEFFRNDKLNANEWMNKLVPGSPVPRTKVRWNEYGGSIGGPVLKDKLFFFADYQAERFNFPSTSSLITVFTAKERAGDVSELVAAGKKVIDPLTGQPFPNNVIPQNRLSKAALAILSSSLYPTPINSAIQGNAYNTVVTQTNVDQGDGRLDYAATEKDRFMGRFSYSRLNNPKLSSFNYAYNTANLVTSWNFVTGYTRTLRQNLLNDARVGVNYVQVGQNHTSANFTGDAGSLFSIPGLTSSFLPAMSFSGGFVTGFGTKAAITDNYDTSIQYSDVLNWVHGRHNTRFGFQGWRVRVNGLFNSNNGNSGSLTFGSIFSGSAESNFLLGLPSQVNVGAAGSGWGQRNSIYAGLIQDDWKITDRLTFNLGLRYENHTPFVEARDRQVNWDPQTGNLELPNQNGNNRALYKNYNGYGNYQPRIGIAWQVLTKTTLRGSYGLSSFMEGTGLGLRLPGNPPRAVATSANYSALSYPTTTLDQGFSPIATPAGCNLAGLINADPLCYKGAIIYSWDKHVQPAQSHQWSMFLQQEIWPNATFQIGYVGQATRHLTNAQLLTQGVLQSPGVVAPSPYFANNRQYINQVAYIFGTFAAAHQSYHALQTQLQGRNNRGFSYQVNYTWSRCMTNSQGFFGEGGQSSGPSAWWQNSYDPKGETGACYYNVKGVFSGYATYELPIGRGKHFGTNMNRAADAVVGGWKVNLIPTFRGGFPLTLSSNDDHSGTNSFQNRPDCVAPPRVLHKQTIGNGLYGYRWFDPASYAEPKAGTFGSCSVSSVYGPGQQTIDTSVAKTFAITEHQNVEFRSEFFNTLNHPILDAPSTSGINSSNPNAGTIGQIKTSEGARQIQFALKYNF</sequence>
<keyword evidence="4" id="KW-0812">Transmembrane</keyword>
<protein>
    <submittedName>
        <fullName evidence="9">Carboxypeptidase regulatory-like domain-containing protein</fullName>
    </submittedName>
</protein>
<feature type="signal peptide" evidence="7">
    <location>
        <begin position="1"/>
        <end position="34"/>
    </location>
</feature>
<dbReference type="AlphaFoldDB" id="A0A1H4JVR7"/>
<dbReference type="OrthoDB" id="97893at2"/>
<feature type="domain" description="TonB-dependent transporter Oar-like beta-barrel" evidence="8">
    <location>
        <begin position="256"/>
        <end position="1107"/>
    </location>
</feature>
<keyword evidence="9" id="KW-0378">Hydrolase</keyword>
<dbReference type="Pfam" id="PF13620">
    <property type="entry name" value="CarboxypepD_reg"/>
    <property type="match status" value="1"/>
</dbReference>
<feature type="chain" id="PRO_5010267370" evidence="7">
    <location>
        <begin position="35"/>
        <end position="1114"/>
    </location>
</feature>
<dbReference type="PANTHER" id="PTHR30069:SF46">
    <property type="entry name" value="OAR PROTEIN"/>
    <property type="match status" value="1"/>
</dbReference>
<proteinExistence type="predicted"/>
<dbReference type="GO" id="GO:0044718">
    <property type="term" value="P:siderophore transmembrane transport"/>
    <property type="evidence" value="ECO:0007669"/>
    <property type="project" value="TreeGrafter"/>
</dbReference>
<dbReference type="SUPFAM" id="SSF49464">
    <property type="entry name" value="Carboxypeptidase regulatory domain-like"/>
    <property type="match status" value="1"/>
</dbReference>
<gene>
    <name evidence="9" type="ORF">SAMN05443244_0826</name>
</gene>
<dbReference type="InterPro" id="IPR057601">
    <property type="entry name" value="Oar-like_b-barrel"/>
</dbReference>
<keyword evidence="3" id="KW-1134">Transmembrane beta strand</keyword>
<keyword evidence="7" id="KW-0732">Signal</keyword>
<dbReference type="InterPro" id="IPR039426">
    <property type="entry name" value="TonB-dep_rcpt-like"/>
</dbReference>